<accession>A0A6V7ITE7</accession>
<proteinExistence type="predicted"/>
<keyword evidence="1" id="KW-1133">Transmembrane helix</keyword>
<evidence type="ECO:0000313" key="2">
    <source>
        <dbReference type="EMBL" id="CAD1542428.1"/>
    </source>
</evidence>
<keyword evidence="1" id="KW-0812">Transmembrane</keyword>
<dbReference type="EMBL" id="CADCXW020000009">
    <property type="protein sequence ID" value="CAD1542428.1"/>
    <property type="molecule type" value="Genomic_DNA"/>
</dbReference>
<sequence length="121" mass="14168">MIMRLNENGLTGLHLQRVIDKRVSLNLREVFIEKDGDSSDEAVALRLKPLAAAFMLLCAGNLMATVVFYFELKKKKDVKDNRFLSYNRNKLVLINQEFKAIRGLKKYRQIDLTQPRWRARK</sequence>
<feature type="transmembrane region" description="Helical" evidence="1">
    <location>
        <begin position="50"/>
        <end position="72"/>
    </location>
</feature>
<name>A0A6V7ITE7_9HYME</name>
<gene>
    <name evidence="2" type="ORF">BBRV_LOCUS32722</name>
</gene>
<reference evidence="2" key="1">
    <citation type="submission" date="2020-07" db="EMBL/GenBank/DDBJ databases">
        <authorList>
            <person name="Ferguson B K."/>
        </authorList>
    </citation>
    <scope>NUCLEOTIDE SEQUENCE</scope>
    <source>
        <strain evidence="2">L06</strain>
    </source>
</reference>
<keyword evidence="1" id="KW-0472">Membrane</keyword>
<protein>
    <submittedName>
        <fullName evidence="2">Uncharacterized protein</fullName>
    </submittedName>
</protein>
<organism evidence="2">
    <name type="scientific">Bracon brevicornis</name>
    <dbReference type="NCBI Taxonomy" id="1563983"/>
    <lineage>
        <taxon>Eukaryota</taxon>
        <taxon>Metazoa</taxon>
        <taxon>Ecdysozoa</taxon>
        <taxon>Arthropoda</taxon>
        <taxon>Hexapoda</taxon>
        <taxon>Insecta</taxon>
        <taxon>Pterygota</taxon>
        <taxon>Neoptera</taxon>
        <taxon>Endopterygota</taxon>
        <taxon>Hymenoptera</taxon>
        <taxon>Apocrita</taxon>
        <taxon>Ichneumonoidea</taxon>
        <taxon>Braconidae</taxon>
        <taxon>Braconinae</taxon>
        <taxon>Bracon</taxon>
    </lineage>
</organism>
<evidence type="ECO:0000256" key="1">
    <source>
        <dbReference type="SAM" id="Phobius"/>
    </source>
</evidence>
<dbReference type="AlphaFoldDB" id="A0A6V7ITE7"/>